<dbReference type="EMBL" id="BARU01035884">
    <property type="protein sequence ID" value="GAH85513.1"/>
    <property type="molecule type" value="Genomic_DNA"/>
</dbReference>
<sequence length="32" mass="3555">MEDSVKNKVLAIARLLDEHKAEDTMVLNVANS</sequence>
<feature type="non-terminal residue" evidence="1">
    <location>
        <position position="32"/>
    </location>
</feature>
<dbReference type="AlphaFoldDB" id="X1KU71"/>
<protein>
    <submittedName>
        <fullName evidence="1">Uncharacterized protein</fullName>
    </submittedName>
</protein>
<reference evidence="1" key="1">
    <citation type="journal article" date="2014" name="Front. Microbiol.">
        <title>High frequency of phylogenetically diverse reductive dehalogenase-homologous genes in deep subseafloor sedimentary metagenomes.</title>
        <authorList>
            <person name="Kawai M."/>
            <person name="Futagami T."/>
            <person name="Toyoda A."/>
            <person name="Takaki Y."/>
            <person name="Nishi S."/>
            <person name="Hori S."/>
            <person name="Arai W."/>
            <person name="Tsubouchi T."/>
            <person name="Morono Y."/>
            <person name="Uchiyama I."/>
            <person name="Ito T."/>
            <person name="Fujiyama A."/>
            <person name="Inagaki F."/>
            <person name="Takami H."/>
        </authorList>
    </citation>
    <scope>NUCLEOTIDE SEQUENCE</scope>
    <source>
        <strain evidence="1">Expedition CK06-06</strain>
    </source>
</reference>
<comment type="caution">
    <text evidence="1">The sequence shown here is derived from an EMBL/GenBank/DDBJ whole genome shotgun (WGS) entry which is preliminary data.</text>
</comment>
<gene>
    <name evidence="1" type="ORF">S03H2_56108</name>
</gene>
<name>X1KU71_9ZZZZ</name>
<accession>X1KU71</accession>
<evidence type="ECO:0000313" key="1">
    <source>
        <dbReference type="EMBL" id="GAH85513.1"/>
    </source>
</evidence>
<organism evidence="1">
    <name type="scientific">marine sediment metagenome</name>
    <dbReference type="NCBI Taxonomy" id="412755"/>
    <lineage>
        <taxon>unclassified sequences</taxon>
        <taxon>metagenomes</taxon>
        <taxon>ecological metagenomes</taxon>
    </lineage>
</organism>
<proteinExistence type="predicted"/>